<evidence type="ECO:0000313" key="2">
    <source>
        <dbReference type="EMBL" id="MVO10114.1"/>
    </source>
</evidence>
<sequence length="228" mass="26430">MPRLLLLLYLSVVTVSFSQEKEERTIPVDSLFREDQFYFSITYNLLRNAPSGYSQYSFSSGVTLGFLRDMPITKDRKWAIGLGLGYSYNDIKHNLKIAIDATSGQNSYSIDNSYNKSKLRLHYVELPLEIRWRNAGYESHKFWRIYTGFKVSYLFASKSIFESNTESYGIRNSNELTKIQYGPYLSVGYNTINMYAYYGLQSNFDNVKIEGKDLGLNSFNVGFIFYIL</sequence>
<dbReference type="RefSeq" id="WP_140998510.1">
    <property type="nucleotide sequence ID" value="NZ_VDCZ01000010.1"/>
</dbReference>
<proteinExistence type="predicted"/>
<name>A0A6I4ITC4_9FLAO</name>
<evidence type="ECO:0000259" key="1">
    <source>
        <dbReference type="Pfam" id="PF13568"/>
    </source>
</evidence>
<dbReference type="Pfam" id="PF13568">
    <property type="entry name" value="OMP_b-brl_2"/>
    <property type="match status" value="1"/>
</dbReference>
<gene>
    <name evidence="2" type="ORF">GOQ30_13155</name>
</gene>
<protein>
    <submittedName>
        <fullName evidence="2">Outer membrane beta-barrel protein</fullName>
    </submittedName>
</protein>
<accession>A0A6I4ITC4</accession>
<dbReference type="Proteomes" id="UP000431264">
    <property type="component" value="Unassembled WGS sequence"/>
</dbReference>
<dbReference type="InterPro" id="IPR025665">
    <property type="entry name" value="Beta-barrel_OMP_2"/>
</dbReference>
<dbReference type="OrthoDB" id="959017at2"/>
<organism evidence="2 3">
    <name type="scientific">Flavobacterium profundi</name>
    <dbReference type="NCBI Taxonomy" id="1774945"/>
    <lineage>
        <taxon>Bacteria</taxon>
        <taxon>Pseudomonadati</taxon>
        <taxon>Bacteroidota</taxon>
        <taxon>Flavobacteriia</taxon>
        <taxon>Flavobacteriales</taxon>
        <taxon>Flavobacteriaceae</taxon>
        <taxon>Flavobacterium</taxon>
    </lineage>
</organism>
<comment type="caution">
    <text evidence="2">The sequence shown here is derived from an EMBL/GenBank/DDBJ whole genome shotgun (WGS) entry which is preliminary data.</text>
</comment>
<feature type="domain" description="Outer membrane protein beta-barrel" evidence="1">
    <location>
        <begin position="17"/>
        <end position="204"/>
    </location>
</feature>
<dbReference type="AlphaFoldDB" id="A0A6I4ITC4"/>
<keyword evidence="3" id="KW-1185">Reference proteome</keyword>
<dbReference type="EMBL" id="WQLW01000010">
    <property type="protein sequence ID" value="MVO10114.1"/>
    <property type="molecule type" value="Genomic_DNA"/>
</dbReference>
<reference evidence="3" key="1">
    <citation type="submission" date="2019-05" db="EMBL/GenBank/DDBJ databases">
        <title>Flavobacterium profundi sp. nov., isolated from a deep-sea seamount.</title>
        <authorList>
            <person name="Zhang D.-C."/>
        </authorList>
    </citation>
    <scope>NUCLEOTIDE SEQUENCE [LARGE SCALE GENOMIC DNA]</scope>
    <source>
        <strain evidence="3">TP390</strain>
    </source>
</reference>
<evidence type="ECO:0000313" key="3">
    <source>
        <dbReference type="Proteomes" id="UP000431264"/>
    </source>
</evidence>